<dbReference type="AlphaFoldDB" id="C5T7Y6"/>
<feature type="chain" id="PRO_5002954936" evidence="1">
    <location>
        <begin position="25"/>
        <end position="68"/>
    </location>
</feature>
<dbReference type="EMBL" id="ACQT01000128">
    <property type="protein sequence ID" value="EER59419.1"/>
    <property type="molecule type" value="Genomic_DNA"/>
</dbReference>
<feature type="signal peptide" evidence="1">
    <location>
        <begin position="1"/>
        <end position="24"/>
    </location>
</feature>
<evidence type="ECO:0000256" key="1">
    <source>
        <dbReference type="SAM" id="SignalP"/>
    </source>
</evidence>
<dbReference type="RefSeq" id="WP_005798171.1">
    <property type="nucleotide sequence ID" value="NZ_ACQT01000128.1"/>
</dbReference>
<keyword evidence="3" id="KW-1185">Reference proteome</keyword>
<organism evidence="2 3">
    <name type="scientific">Acidovorax delafieldii 2AN</name>
    <dbReference type="NCBI Taxonomy" id="573060"/>
    <lineage>
        <taxon>Bacteria</taxon>
        <taxon>Pseudomonadati</taxon>
        <taxon>Pseudomonadota</taxon>
        <taxon>Betaproteobacteria</taxon>
        <taxon>Burkholderiales</taxon>
        <taxon>Comamonadaceae</taxon>
        <taxon>Acidovorax</taxon>
    </lineage>
</organism>
<gene>
    <name evidence="2" type="ORF">AcdelDRAFT_3016</name>
</gene>
<dbReference type="Proteomes" id="UP000003856">
    <property type="component" value="Unassembled WGS sequence"/>
</dbReference>
<protein>
    <submittedName>
        <fullName evidence="2">Uncharacterized protein</fullName>
    </submittedName>
</protein>
<evidence type="ECO:0000313" key="2">
    <source>
        <dbReference type="EMBL" id="EER59419.1"/>
    </source>
</evidence>
<name>C5T7Y6_ACIDE</name>
<reference evidence="2 3" key="1">
    <citation type="submission" date="2009-05" db="EMBL/GenBank/DDBJ databases">
        <title>The draft genome of Acidovorax delafieldii 2AN.</title>
        <authorList>
            <consortium name="US DOE Joint Genome Institute (JGI-PGF)"/>
            <person name="Lucas S."/>
            <person name="Copeland A."/>
            <person name="Lapidus A."/>
            <person name="Glavina del Rio T."/>
            <person name="Tice H."/>
            <person name="Bruce D."/>
            <person name="Goodwin L."/>
            <person name="Pitluck S."/>
            <person name="Larimer F."/>
            <person name="Land M.L."/>
            <person name="Hauser L."/>
            <person name="Shelobolina E.S."/>
            <person name="Picardal F."/>
            <person name="Roden E."/>
            <person name="Emerson D."/>
        </authorList>
    </citation>
    <scope>NUCLEOTIDE SEQUENCE [LARGE SCALE GENOMIC DNA]</scope>
    <source>
        <strain evidence="2 3">2AN</strain>
    </source>
</reference>
<accession>C5T7Y6</accession>
<sequence>MRRPNPFRCASVARRWLAVTCLLAAPLTGARSEALPTAAPTRIDIGVLAVLDGEDTRRLWQPLADGLT</sequence>
<keyword evidence="1" id="KW-0732">Signal</keyword>
<proteinExistence type="predicted"/>
<comment type="caution">
    <text evidence="2">The sequence shown here is derived from an EMBL/GenBank/DDBJ whole genome shotgun (WGS) entry which is preliminary data.</text>
</comment>
<feature type="non-terminal residue" evidence="2">
    <location>
        <position position="68"/>
    </location>
</feature>
<evidence type="ECO:0000313" key="3">
    <source>
        <dbReference type="Proteomes" id="UP000003856"/>
    </source>
</evidence>